<dbReference type="SUPFAM" id="SSF53850">
    <property type="entry name" value="Periplasmic binding protein-like II"/>
    <property type="match status" value="1"/>
</dbReference>
<organism evidence="6 7">
    <name type="scientific">Paenibacillus gyeongsangnamensis</name>
    <dbReference type="NCBI Taxonomy" id="3388067"/>
    <lineage>
        <taxon>Bacteria</taxon>
        <taxon>Bacillati</taxon>
        <taxon>Bacillota</taxon>
        <taxon>Bacilli</taxon>
        <taxon>Bacillales</taxon>
        <taxon>Paenibacillaceae</taxon>
        <taxon>Paenibacillus</taxon>
    </lineage>
</organism>
<accession>A0ABT4Q9G6</accession>
<dbReference type="Gene3D" id="1.10.10.10">
    <property type="entry name" value="Winged helix-like DNA-binding domain superfamily/Winged helix DNA-binding domain"/>
    <property type="match status" value="1"/>
</dbReference>
<dbReference type="RefSeq" id="WP_269882041.1">
    <property type="nucleotide sequence ID" value="NZ_JAQAGZ010000008.1"/>
</dbReference>
<dbReference type="Pfam" id="PF00126">
    <property type="entry name" value="HTH_1"/>
    <property type="match status" value="1"/>
</dbReference>
<comment type="caution">
    <text evidence="6">The sequence shown here is derived from an EMBL/GenBank/DDBJ whole genome shotgun (WGS) entry which is preliminary data.</text>
</comment>
<gene>
    <name evidence="6" type="ORF">O9H85_13975</name>
</gene>
<keyword evidence="3" id="KW-0238">DNA-binding</keyword>
<comment type="similarity">
    <text evidence="1">Belongs to the LysR transcriptional regulatory family.</text>
</comment>
<dbReference type="EMBL" id="JAQAGZ010000008">
    <property type="protein sequence ID" value="MCZ8513521.1"/>
    <property type="molecule type" value="Genomic_DNA"/>
</dbReference>
<dbReference type="InterPro" id="IPR036388">
    <property type="entry name" value="WH-like_DNA-bd_sf"/>
</dbReference>
<dbReference type="InterPro" id="IPR036390">
    <property type="entry name" value="WH_DNA-bd_sf"/>
</dbReference>
<evidence type="ECO:0000259" key="5">
    <source>
        <dbReference type="PROSITE" id="PS50931"/>
    </source>
</evidence>
<evidence type="ECO:0000256" key="3">
    <source>
        <dbReference type="ARBA" id="ARBA00023125"/>
    </source>
</evidence>
<dbReference type="PANTHER" id="PTHR30346">
    <property type="entry name" value="TRANSCRIPTIONAL DUAL REGULATOR HCAR-RELATED"/>
    <property type="match status" value="1"/>
</dbReference>
<keyword evidence="4" id="KW-0804">Transcription</keyword>
<evidence type="ECO:0000256" key="2">
    <source>
        <dbReference type="ARBA" id="ARBA00023015"/>
    </source>
</evidence>
<name>A0ABT4Q9G6_9BACL</name>
<dbReference type="PANTHER" id="PTHR30346:SF0">
    <property type="entry name" value="HCA OPERON TRANSCRIPTIONAL ACTIVATOR HCAR"/>
    <property type="match status" value="1"/>
</dbReference>
<sequence>MAYQINEYGESHMNIELLRHFTEIVKLKSIAKASERLSLTPPALGKQIRLLEAYYGVSLLKRSPTGVEPTEAGMLLIERVQPLLDRHESLRAELLRFRDKRRLEIGTLPSLASRYLPDKALKLERSGIEAGIVIQPTSEDLVQQLNEHKLDAVVTERPDGTALWSHDLFTEPFYAVVRSDHRLAGQPVVRLADLQEEAFIMYPPNCSIRRCVTGAFRSEGVEPQVKSEVPFGEYLLGYAAAGGGITIVPESIVREMPHPQLRALRIEDPRTCRTICLLAADPETGKRLRPFFK</sequence>
<evidence type="ECO:0000313" key="6">
    <source>
        <dbReference type="EMBL" id="MCZ8513521.1"/>
    </source>
</evidence>
<dbReference type="InterPro" id="IPR000847">
    <property type="entry name" value="LysR_HTH_N"/>
</dbReference>
<protein>
    <submittedName>
        <fullName evidence="6">LysR family transcriptional regulator</fullName>
    </submittedName>
</protein>
<dbReference type="PROSITE" id="PS50931">
    <property type="entry name" value="HTH_LYSR"/>
    <property type="match status" value="1"/>
</dbReference>
<keyword evidence="7" id="KW-1185">Reference proteome</keyword>
<evidence type="ECO:0000256" key="4">
    <source>
        <dbReference type="ARBA" id="ARBA00023163"/>
    </source>
</evidence>
<dbReference type="SUPFAM" id="SSF46785">
    <property type="entry name" value="Winged helix' DNA-binding domain"/>
    <property type="match status" value="1"/>
</dbReference>
<reference evidence="6 7" key="1">
    <citation type="submission" date="2022-12" db="EMBL/GenBank/DDBJ databases">
        <title>Draft genome sequence of Paenibacillus sp. dW9.</title>
        <authorList>
            <person name="Choi E.-W."/>
            <person name="Kim D.-U."/>
        </authorList>
    </citation>
    <scope>NUCLEOTIDE SEQUENCE [LARGE SCALE GENOMIC DNA]</scope>
    <source>
        <strain evidence="7">dW9</strain>
    </source>
</reference>
<dbReference type="InterPro" id="IPR005119">
    <property type="entry name" value="LysR_subst-bd"/>
</dbReference>
<dbReference type="Gene3D" id="3.40.190.290">
    <property type="match status" value="1"/>
</dbReference>
<evidence type="ECO:0000313" key="7">
    <source>
        <dbReference type="Proteomes" id="UP001527882"/>
    </source>
</evidence>
<feature type="domain" description="HTH lysR-type" evidence="5">
    <location>
        <begin position="13"/>
        <end position="70"/>
    </location>
</feature>
<evidence type="ECO:0000256" key="1">
    <source>
        <dbReference type="ARBA" id="ARBA00009437"/>
    </source>
</evidence>
<dbReference type="Pfam" id="PF03466">
    <property type="entry name" value="LysR_substrate"/>
    <property type="match status" value="1"/>
</dbReference>
<keyword evidence="2" id="KW-0805">Transcription regulation</keyword>
<dbReference type="Proteomes" id="UP001527882">
    <property type="component" value="Unassembled WGS sequence"/>
</dbReference>
<dbReference type="CDD" id="cd05466">
    <property type="entry name" value="PBP2_LTTR_substrate"/>
    <property type="match status" value="1"/>
</dbReference>
<proteinExistence type="inferred from homology"/>